<evidence type="ECO:0000313" key="9">
    <source>
        <dbReference type="Proteomes" id="UP000029725"/>
    </source>
</evidence>
<dbReference type="RefSeq" id="XP_013238334.1">
    <property type="nucleotide sequence ID" value="XM_013382880.1"/>
</dbReference>
<dbReference type="GO" id="GO:0005634">
    <property type="term" value="C:nucleus"/>
    <property type="evidence" value="ECO:0007669"/>
    <property type="project" value="UniProtKB-SubCell"/>
</dbReference>
<evidence type="ECO:0000256" key="1">
    <source>
        <dbReference type="ARBA" id="ARBA00004123"/>
    </source>
</evidence>
<comment type="caution">
    <text evidence="8">The sequence shown here is derived from an EMBL/GenBank/DDBJ whole genome shotgun (WGS) entry which is preliminary data.</text>
</comment>
<evidence type="ECO:0000256" key="7">
    <source>
        <dbReference type="SAM" id="MobiDB-lite"/>
    </source>
</evidence>
<evidence type="ECO:0000313" key="8">
    <source>
        <dbReference type="EMBL" id="KGG51907.1"/>
    </source>
</evidence>
<dbReference type="VEuPathDB" id="MicrosporidiaDB:DI09_24p280"/>
<dbReference type="InterPro" id="IPR001289">
    <property type="entry name" value="NFYA"/>
</dbReference>
<dbReference type="EMBL" id="JMKJ01000166">
    <property type="protein sequence ID" value="KGG51907.1"/>
    <property type="molecule type" value="Genomic_DNA"/>
</dbReference>
<dbReference type="PANTHER" id="PTHR12632">
    <property type="entry name" value="TRANSCRIPTION FACTOR NF-Y ALPHA-RELATED"/>
    <property type="match status" value="1"/>
</dbReference>
<dbReference type="Pfam" id="PF02045">
    <property type="entry name" value="CBFB_NFYA"/>
    <property type="match status" value="1"/>
</dbReference>
<keyword evidence="3 6" id="KW-0238">DNA-binding</keyword>
<keyword evidence="4 6" id="KW-0804">Transcription</keyword>
<dbReference type="OrthoDB" id="1097733at2759"/>
<protein>
    <recommendedName>
        <fullName evidence="6">Transcriptional activator HAP2</fullName>
    </recommendedName>
</protein>
<gene>
    <name evidence="8" type="ORF">DI09_24p280</name>
</gene>
<evidence type="ECO:0000256" key="2">
    <source>
        <dbReference type="ARBA" id="ARBA00023015"/>
    </source>
</evidence>
<sequence length="153" mass="16855">MMGSNAQGPAFSSLPNSSPAMAMNSAAAAAASSFYRNLEMLEDEPLYVNAKQYHRILKRRDARTRFEAQVAKLKRTKKPYMHESRHKHAMRRPRGPGGRFLTASEIQAMRDGDSPPRTTRGEAAKAPVPLGASSPDETTKSYGEPLVRPATRV</sequence>
<feature type="compositionally biased region" description="Basic residues" evidence="7">
    <location>
        <begin position="72"/>
        <end position="94"/>
    </location>
</feature>
<dbReference type="AlphaFoldDB" id="A0A098VSG0"/>
<dbReference type="PROSITE" id="PS51152">
    <property type="entry name" value="NFYA_HAP2_2"/>
    <property type="match status" value="1"/>
</dbReference>
<keyword evidence="9" id="KW-1185">Reference proteome</keyword>
<feature type="compositionally biased region" description="Basic and acidic residues" evidence="7">
    <location>
        <begin position="108"/>
        <end position="123"/>
    </location>
</feature>
<dbReference type="GO" id="GO:0003700">
    <property type="term" value="F:DNA-binding transcription factor activity"/>
    <property type="evidence" value="ECO:0007669"/>
    <property type="project" value="UniProtKB-UniRule"/>
</dbReference>
<accession>A0A098VSG0</accession>
<keyword evidence="2 6" id="KW-0805">Transcription regulation</keyword>
<proteinExistence type="inferred from homology"/>
<organism evidence="8 9">
    <name type="scientific">Mitosporidium daphniae</name>
    <dbReference type="NCBI Taxonomy" id="1485682"/>
    <lineage>
        <taxon>Eukaryota</taxon>
        <taxon>Fungi</taxon>
        <taxon>Fungi incertae sedis</taxon>
        <taxon>Microsporidia</taxon>
        <taxon>Mitosporidium</taxon>
    </lineage>
</organism>
<feature type="region of interest" description="Disordered" evidence="7">
    <location>
        <begin position="1"/>
        <end position="20"/>
    </location>
</feature>
<comment type="function">
    <text evidence="6">Component of the sequence-specific heterotrimeric transcription factor (NF-Y) which specifically recognizes a 5'-CCAAT-3' box motif found in the promoters of its target genes.</text>
</comment>
<dbReference type="Proteomes" id="UP000029725">
    <property type="component" value="Unassembled WGS sequence"/>
</dbReference>
<dbReference type="SMART" id="SM00521">
    <property type="entry name" value="CBF"/>
    <property type="match status" value="1"/>
</dbReference>
<evidence type="ECO:0000256" key="6">
    <source>
        <dbReference type="RuleBase" id="RU367155"/>
    </source>
</evidence>
<comment type="subunit">
    <text evidence="6">Heterotrimer.</text>
</comment>
<keyword evidence="5 6" id="KW-0539">Nucleus</keyword>
<comment type="subcellular location">
    <subcellularLocation>
        <location evidence="1 6">Nucleus</location>
    </subcellularLocation>
</comment>
<dbReference type="HOGENOM" id="CLU_1713721_0_0_1"/>
<dbReference type="GeneID" id="25259221"/>
<dbReference type="PRINTS" id="PR00616">
    <property type="entry name" value="CCAATSUBUNTB"/>
</dbReference>
<evidence type="ECO:0000256" key="5">
    <source>
        <dbReference type="ARBA" id="ARBA00023242"/>
    </source>
</evidence>
<evidence type="ECO:0000256" key="3">
    <source>
        <dbReference type="ARBA" id="ARBA00023125"/>
    </source>
</evidence>
<reference evidence="8 9" key="1">
    <citation type="submission" date="2014-04" db="EMBL/GenBank/DDBJ databases">
        <title>A new species of microsporidia sheds light on the evolution of extreme parasitism.</title>
        <authorList>
            <person name="Haag K.L."/>
            <person name="James T.Y."/>
            <person name="Larsson R."/>
            <person name="Schaer T.M."/>
            <person name="Refardt D."/>
            <person name="Pombert J.-F."/>
            <person name="Ebert D."/>
        </authorList>
    </citation>
    <scope>NUCLEOTIDE SEQUENCE [LARGE SCALE GENOMIC DNA]</scope>
    <source>
        <strain evidence="8 9">UGP3</strain>
        <tissue evidence="8">Spores</tissue>
    </source>
</reference>
<dbReference type="Gene3D" id="6.10.250.2430">
    <property type="match status" value="1"/>
</dbReference>
<dbReference type="GO" id="GO:0003677">
    <property type="term" value="F:DNA binding"/>
    <property type="evidence" value="ECO:0007669"/>
    <property type="project" value="UniProtKB-KW"/>
</dbReference>
<name>A0A098VSG0_9MICR</name>
<comment type="similarity">
    <text evidence="6">Belongs to the NFYA/HAP2 subunit family.</text>
</comment>
<feature type="region of interest" description="Disordered" evidence="7">
    <location>
        <begin position="71"/>
        <end position="153"/>
    </location>
</feature>
<evidence type="ECO:0000256" key="4">
    <source>
        <dbReference type="ARBA" id="ARBA00023163"/>
    </source>
</evidence>